<dbReference type="PROSITE" id="PS01124">
    <property type="entry name" value="HTH_ARAC_FAMILY_2"/>
    <property type="match status" value="1"/>
</dbReference>
<dbReference type="PANTHER" id="PTHR43280:SF2">
    <property type="entry name" value="HTH-TYPE TRANSCRIPTIONAL REGULATOR EXSA"/>
    <property type="match status" value="1"/>
</dbReference>
<keyword evidence="6" id="KW-1185">Reference proteome</keyword>
<evidence type="ECO:0000313" key="6">
    <source>
        <dbReference type="Proteomes" id="UP000245622"/>
    </source>
</evidence>
<dbReference type="GO" id="GO:0003700">
    <property type="term" value="F:DNA-binding transcription factor activity"/>
    <property type="evidence" value="ECO:0007669"/>
    <property type="project" value="InterPro"/>
</dbReference>
<dbReference type="GeneID" id="82205353"/>
<dbReference type="RefSeq" id="WP_180703595.1">
    <property type="nucleotide sequence ID" value="NZ_CAOWGD010000010.1"/>
</dbReference>
<dbReference type="InterPro" id="IPR009057">
    <property type="entry name" value="Homeodomain-like_sf"/>
</dbReference>
<proteinExistence type="predicted"/>
<sequence length="407" mass="46928">MQSDIINFATKLLSKCIPIKVQYFKMANWDFSNFEEDSDFSSMINHHLLKCIKPYLKQCETSTITNIITPFHTHHYVLCISKDDNEHLVVGPFVENPITDDLVYPIINNLNLNLDYASKLKLYYQSLPSIDRSTVYEILFTINEYITKNENPPHLNTVDLSILPKQDSSYDLFVKDLNRTSMYKKLEERYAGEDRLLSYITKGDIVLAQKEFAKNPISHSEIIRTKDSLRNAKNLLLSANTLFRRAAYIGGVPPLYLDELSEKWAIKIEQALSLELLNSFPIQMINSYCLLTKEHSLSKYSPIVKQALMFINLNISSNLTVKKVAFEVGLSPDYLTRLFKKELGVNIITYINRKRIDTSLELLKNVNLSIEEIGDLIGLSNTSYFYTIFKREIGVSPKQYRNSLKSK</sequence>
<dbReference type="PROSITE" id="PS00041">
    <property type="entry name" value="HTH_ARAC_FAMILY_1"/>
    <property type="match status" value="1"/>
</dbReference>
<dbReference type="KEGG" id="ril:CRIB_1316"/>
<organism evidence="5 6">
    <name type="scientific">Romboutsia ilealis</name>
    <dbReference type="NCBI Taxonomy" id="1115758"/>
    <lineage>
        <taxon>Bacteria</taxon>
        <taxon>Bacillati</taxon>
        <taxon>Bacillota</taxon>
        <taxon>Clostridia</taxon>
        <taxon>Peptostreptococcales</taxon>
        <taxon>Peptostreptococcaceae</taxon>
        <taxon>Romboutsia</taxon>
    </lineage>
</organism>
<dbReference type="Pfam" id="PF12833">
    <property type="entry name" value="HTH_18"/>
    <property type="match status" value="1"/>
</dbReference>
<dbReference type="InterPro" id="IPR018062">
    <property type="entry name" value="HTH_AraC-typ_CS"/>
</dbReference>
<gene>
    <name evidence="5" type="ORF">CRIB_1316</name>
</gene>
<dbReference type="Gene3D" id="1.10.10.60">
    <property type="entry name" value="Homeodomain-like"/>
    <property type="match status" value="2"/>
</dbReference>
<evidence type="ECO:0000256" key="1">
    <source>
        <dbReference type="ARBA" id="ARBA00023015"/>
    </source>
</evidence>
<feature type="domain" description="HTH araC/xylS-type" evidence="4">
    <location>
        <begin position="305"/>
        <end position="403"/>
    </location>
</feature>
<dbReference type="InterPro" id="IPR020449">
    <property type="entry name" value="Tscrpt_reg_AraC-type_HTH"/>
</dbReference>
<keyword evidence="1" id="KW-0805">Transcription regulation</keyword>
<keyword evidence="3" id="KW-0804">Transcription</keyword>
<evidence type="ECO:0000313" key="5">
    <source>
        <dbReference type="EMBL" id="CED93925.1"/>
    </source>
</evidence>
<dbReference type="EMBL" id="LN555523">
    <property type="protein sequence ID" value="CED93925.1"/>
    <property type="molecule type" value="Genomic_DNA"/>
</dbReference>
<evidence type="ECO:0000259" key="4">
    <source>
        <dbReference type="PROSITE" id="PS01124"/>
    </source>
</evidence>
<name>A0A1V1I122_9FIRM</name>
<reference evidence="5 6" key="1">
    <citation type="submission" date="2014-04" db="EMBL/GenBank/DDBJ databases">
        <authorList>
            <person name="Hornung B.V."/>
        </authorList>
    </citation>
    <scope>NUCLEOTIDE SEQUENCE [LARGE SCALE GENOMIC DNA]</scope>
    <source>
        <strain evidence="5 6">CRIB</strain>
    </source>
</reference>
<dbReference type="PRINTS" id="PR00032">
    <property type="entry name" value="HTHARAC"/>
</dbReference>
<dbReference type="SMART" id="SM00342">
    <property type="entry name" value="HTH_ARAC"/>
    <property type="match status" value="1"/>
</dbReference>
<dbReference type="AlphaFoldDB" id="A0A1V1I122"/>
<keyword evidence="2" id="KW-0238">DNA-binding</keyword>
<protein>
    <submittedName>
        <fullName evidence="5">Transcriptional regulator, AraC</fullName>
    </submittedName>
</protein>
<accession>A0A1V1I122</accession>
<dbReference type="InterPro" id="IPR018060">
    <property type="entry name" value="HTH_AraC"/>
</dbReference>
<dbReference type="PANTHER" id="PTHR43280">
    <property type="entry name" value="ARAC-FAMILY TRANSCRIPTIONAL REGULATOR"/>
    <property type="match status" value="1"/>
</dbReference>
<dbReference type="GO" id="GO:0043565">
    <property type="term" value="F:sequence-specific DNA binding"/>
    <property type="evidence" value="ECO:0007669"/>
    <property type="project" value="InterPro"/>
</dbReference>
<evidence type="ECO:0000256" key="3">
    <source>
        <dbReference type="ARBA" id="ARBA00023163"/>
    </source>
</evidence>
<dbReference type="Proteomes" id="UP000245622">
    <property type="component" value="Chromosome 1"/>
</dbReference>
<evidence type="ECO:0000256" key="2">
    <source>
        <dbReference type="ARBA" id="ARBA00023125"/>
    </source>
</evidence>
<dbReference type="SUPFAM" id="SSF46689">
    <property type="entry name" value="Homeodomain-like"/>
    <property type="match status" value="2"/>
</dbReference>